<dbReference type="GO" id="GO:0006281">
    <property type="term" value="P:DNA repair"/>
    <property type="evidence" value="ECO:0007669"/>
    <property type="project" value="InterPro"/>
</dbReference>
<sequence>MKSRPARTLVLWCPDWPAVAAARQAGVPTTGPVAVFHANRVRACTAAARAEGIRIGQRRRDAQSRCPELVVLAADPDRDARLFAAVPDAVESVAPGVEILRAGLLACSVRGPARYFGSETAAAERIVDIVEALDIECRVGVADVLSVAVLAARASAIVPIGGSAEFCAPLPVGELARDPAIAPPERAQLVDLLIRLGLTTVGSFAALPEAKVATRFGVDAVAAHRLARGVAERGLSRRSIPEDLTVEQECDPPLDRVDTAAFAARALAERFHARLADAGLACTRLAITARTESGAELTRTWRCARPLTAAATADRLRWQLDGWLTAGRTRRAPGGGPAGPLPVGGQGDAEDSGGPGAITLLRLDPIEAVGAGLIQYGLWGSDGQDDQRAGWALARVQGLLGPESVLTPTLSGGRSPGERVTLVPWGEEKIPSRDPAAPWPGAVPSPSPTRLPPAGPRPVRVLDHHGDEVVVDDRGRLSGPPVWIGLDDLPVQDIASWAGPWLVDERWWSPPTPVVAGPGAGIGGSGAGMTASVAAATGIPSLLPARPVPAHAERQRVSSGTPGFFGLPDELHAVGGVAGGGHGGVPGGQAEADRLEHARRAMRPTSYSASHYETSAYRRADTGPVAGPLVDTPAAIRARVQLLTGAGAALLLLVGTAGWQVEGVYD</sequence>
<dbReference type="CDD" id="cd03468">
    <property type="entry name" value="PolY_like"/>
    <property type="match status" value="1"/>
</dbReference>
<dbReference type="Proteomes" id="UP000663801">
    <property type="component" value="Unassembled WGS sequence"/>
</dbReference>
<feature type="region of interest" description="Disordered" evidence="4">
    <location>
        <begin position="429"/>
        <end position="451"/>
    </location>
</feature>
<accession>A0A938YMV1</accession>
<dbReference type="AlphaFoldDB" id="A0A938YMV1"/>
<dbReference type="InterPro" id="IPR043502">
    <property type="entry name" value="DNA/RNA_pol_sf"/>
</dbReference>
<dbReference type="RefSeq" id="WP_205256215.1">
    <property type="nucleotide sequence ID" value="NZ_BAAAPV010000003.1"/>
</dbReference>
<evidence type="ECO:0000313" key="6">
    <source>
        <dbReference type="EMBL" id="MBM9476119.1"/>
    </source>
</evidence>
<protein>
    <submittedName>
        <fullName evidence="6">DNA polymerase Y family protein</fullName>
    </submittedName>
</protein>
<feature type="domain" description="UmuC" evidence="5">
    <location>
        <begin position="32"/>
        <end position="155"/>
    </location>
</feature>
<dbReference type="Gene3D" id="3.30.70.270">
    <property type="match status" value="1"/>
</dbReference>
<dbReference type="EMBL" id="JAERWL010000006">
    <property type="protein sequence ID" value="MBM9476119.1"/>
    <property type="molecule type" value="Genomic_DNA"/>
</dbReference>
<reference evidence="6" key="1">
    <citation type="submission" date="2021-01" db="EMBL/GenBank/DDBJ databases">
        <title>KCTC 19127 draft genome.</title>
        <authorList>
            <person name="An D."/>
        </authorList>
    </citation>
    <scope>NUCLEOTIDE SEQUENCE</scope>
    <source>
        <strain evidence="6">KCTC 19127</strain>
    </source>
</reference>
<feature type="compositionally biased region" description="Pro residues" evidence="4">
    <location>
        <begin position="437"/>
        <end position="451"/>
    </location>
</feature>
<dbReference type="InterPro" id="IPR050356">
    <property type="entry name" value="SulA_CellDiv_inhibitor"/>
</dbReference>
<dbReference type="InterPro" id="IPR043128">
    <property type="entry name" value="Rev_trsase/Diguanyl_cyclase"/>
</dbReference>
<evidence type="ECO:0000256" key="2">
    <source>
        <dbReference type="ARBA" id="ARBA00022763"/>
    </source>
</evidence>
<dbReference type="SUPFAM" id="SSF56672">
    <property type="entry name" value="DNA/RNA polymerases"/>
    <property type="match status" value="1"/>
</dbReference>
<gene>
    <name evidence="6" type="ORF">JL107_06655</name>
</gene>
<dbReference type="InterPro" id="IPR001126">
    <property type="entry name" value="UmuC"/>
</dbReference>
<feature type="region of interest" description="Disordered" evidence="4">
    <location>
        <begin position="327"/>
        <end position="350"/>
    </location>
</feature>
<dbReference type="PANTHER" id="PTHR35369">
    <property type="entry name" value="BLR3025 PROTEIN-RELATED"/>
    <property type="match status" value="1"/>
</dbReference>
<comment type="similarity">
    <text evidence="1">Belongs to the DNA polymerase type-Y family.</text>
</comment>
<proteinExistence type="inferred from homology"/>
<evidence type="ECO:0000256" key="1">
    <source>
        <dbReference type="ARBA" id="ARBA00010945"/>
    </source>
</evidence>
<evidence type="ECO:0000259" key="5">
    <source>
        <dbReference type="PROSITE" id="PS50173"/>
    </source>
</evidence>
<name>A0A938YMV1_9ACTN</name>
<evidence type="ECO:0000313" key="7">
    <source>
        <dbReference type="Proteomes" id="UP000663801"/>
    </source>
</evidence>
<dbReference type="Pfam" id="PF00817">
    <property type="entry name" value="IMS"/>
    <property type="match status" value="1"/>
</dbReference>
<keyword evidence="2" id="KW-0227">DNA damage</keyword>
<feature type="compositionally biased region" description="Gly residues" evidence="4">
    <location>
        <begin position="333"/>
        <end position="347"/>
    </location>
</feature>
<evidence type="ECO:0000256" key="3">
    <source>
        <dbReference type="ARBA" id="ARBA00025589"/>
    </source>
</evidence>
<evidence type="ECO:0000256" key="4">
    <source>
        <dbReference type="SAM" id="MobiDB-lite"/>
    </source>
</evidence>
<dbReference type="PROSITE" id="PS50173">
    <property type="entry name" value="UMUC"/>
    <property type="match status" value="1"/>
</dbReference>
<comment type="caution">
    <text evidence="6">The sequence shown here is derived from an EMBL/GenBank/DDBJ whole genome shotgun (WGS) entry which is preliminary data.</text>
</comment>
<dbReference type="PANTHER" id="PTHR35369:SF2">
    <property type="entry name" value="BLR3025 PROTEIN"/>
    <property type="match status" value="1"/>
</dbReference>
<comment type="function">
    <text evidence="3">Poorly processive, error-prone DNA polymerase involved in untargeted mutagenesis. Copies undamaged DNA at stalled replication forks, which arise in vivo from mismatched or misaligned primer ends. These misaligned primers can be extended by PolIV. Exhibits no 3'-5' exonuclease (proofreading) activity. May be involved in translesional synthesis, in conjunction with the beta clamp from PolIII.</text>
</comment>
<keyword evidence="7" id="KW-1185">Reference proteome</keyword>
<organism evidence="6 7">
    <name type="scientific">Nakamurella flavida</name>
    <dbReference type="NCBI Taxonomy" id="363630"/>
    <lineage>
        <taxon>Bacteria</taxon>
        <taxon>Bacillati</taxon>
        <taxon>Actinomycetota</taxon>
        <taxon>Actinomycetes</taxon>
        <taxon>Nakamurellales</taxon>
        <taxon>Nakamurellaceae</taxon>
        <taxon>Nakamurella</taxon>
    </lineage>
</organism>
<dbReference type="Gene3D" id="3.40.1170.60">
    <property type="match status" value="1"/>
</dbReference>